<feature type="compositionally biased region" description="Basic and acidic residues" evidence="1">
    <location>
        <begin position="15"/>
        <end position="31"/>
    </location>
</feature>
<reference evidence="2 3" key="1">
    <citation type="submission" date="2014-04" db="EMBL/GenBank/DDBJ databases">
        <authorList>
            <consortium name="DOE Joint Genome Institute"/>
            <person name="Kuo A."/>
            <person name="Gay G."/>
            <person name="Dore J."/>
            <person name="Kohler A."/>
            <person name="Nagy L.G."/>
            <person name="Floudas D."/>
            <person name="Copeland A."/>
            <person name="Barry K.W."/>
            <person name="Cichocki N."/>
            <person name="Veneault-Fourrey C."/>
            <person name="LaButti K."/>
            <person name="Lindquist E.A."/>
            <person name="Lipzen A."/>
            <person name="Lundell T."/>
            <person name="Morin E."/>
            <person name="Murat C."/>
            <person name="Sun H."/>
            <person name="Tunlid A."/>
            <person name="Henrissat B."/>
            <person name="Grigoriev I.V."/>
            <person name="Hibbett D.S."/>
            <person name="Martin F."/>
            <person name="Nordberg H.P."/>
            <person name="Cantor M.N."/>
            <person name="Hua S.X."/>
        </authorList>
    </citation>
    <scope>NUCLEOTIDE SEQUENCE [LARGE SCALE GENOMIC DNA]</scope>
    <source>
        <strain evidence="3">h7</strain>
    </source>
</reference>
<organism evidence="2 3">
    <name type="scientific">Hebeloma cylindrosporum</name>
    <dbReference type="NCBI Taxonomy" id="76867"/>
    <lineage>
        <taxon>Eukaryota</taxon>
        <taxon>Fungi</taxon>
        <taxon>Dikarya</taxon>
        <taxon>Basidiomycota</taxon>
        <taxon>Agaricomycotina</taxon>
        <taxon>Agaricomycetes</taxon>
        <taxon>Agaricomycetidae</taxon>
        <taxon>Agaricales</taxon>
        <taxon>Agaricineae</taxon>
        <taxon>Hymenogastraceae</taxon>
        <taxon>Hebeloma</taxon>
    </lineage>
</organism>
<sequence length="176" mass="18694">MNLKKSMSDGSPGVPDHHGKSADIAGEKIHGDINQIQTSLSEDVEHPTVNSMKVFFEAIIKAKSTKESASKIAPGEEVGSLRLRGLARTVSTGERTFPKTPFLVHPRQPVATAPPSSPLPPSVSTSGGQGQRAKVIEEVVNLPRPSSYPCGPRSAGGGSSCSRQYSSSFFPWYYSG</sequence>
<dbReference type="HOGENOM" id="CLU_1525330_0_0_1"/>
<accession>A0A0C3CWR6</accession>
<feature type="region of interest" description="Disordered" evidence="1">
    <location>
        <begin position="1"/>
        <end position="42"/>
    </location>
</feature>
<keyword evidence="3" id="KW-1185">Reference proteome</keyword>
<proteinExistence type="predicted"/>
<evidence type="ECO:0000256" key="1">
    <source>
        <dbReference type="SAM" id="MobiDB-lite"/>
    </source>
</evidence>
<dbReference type="Proteomes" id="UP000053424">
    <property type="component" value="Unassembled WGS sequence"/>
</dbReference>
<evidence type="ECO:0000313" key="2">
    <source>
        <dbReference type="EMBL" id="KIM48584.1"/>
    </source>
</evidence>
<dbReference type="EMBL" id="KN831768">
    <property type="protein sequence ID" value="KIM48584.1"/>
    <property type="molecule type" value="Genomic_DNA"/>
</dbReference>
<feature type="region of interest" description="Disordered" evidence="1">
    <location>
        <begin position="144"/>
        <end position="167"/>
    </location>
</feature>
<dbReference type="AlphaFoldDB" id="A0A0C3CWR6"/>
<protein>
    <submittedName>
        <fullName evidence="2">Uncharacterized protein</fullName>
    </submittedName>
</protein>
<gene>
    <name evidence="2" type="ORF">M413DRAFT_81702</name>
</gene>
<evidence type="ECO:0000313" key="3">
    <source>
        <dbReference type="Proteomes" id="UP000053424"/>
    </source>
</evidence>
<name>A0A0C3CWR6_HEBCY</name>
<feature type="region of interest" description="Disordered" evidence="1">
    <location>
        <begin position="92"/>
        <end position="132"/>
    </location>
</feature>
<reference evidence="3" key="2">
    <citation type="submission" date="2015-01" db="EMBL/GenBank/DDBJ databases">
        <title>Evolutionary Origins and Diversification of the Mycorrhizal Mutualists.</title>
        <authorList>
            <consortium name="DOE Joint Genome Institute"/>
            <consortium name="Mycorrhizal Genomics Consortium"/>
            <person name="Kohler A."/>
            <person name="Kuo A."/>
            <person name="Nagy L.G."/>
            <person name="Floudas D."/>
            <person name="Copeland A."/>
            <person name="Barry K.W."/>
            <person name="Cichocki N."/>
            <person name="Veneault-Fourrey C."/>
            <person name="LaButti K."/>
            <person name="Lindquist E.A."/>
            <person name="Lipzen A."/>
            <person name="Lundell T."/>
            <person name="Morin E."/>
            <person name="Murat C."/>
            <person name="Riley R."/>
            <person name="Ohm R."/>
            <person name="Sun H."/>
            <person name="Tunlid A."/>
            <person name="Henrissat B."/>
            <person name="Grigoriev I.V."/>
            <person name="Hibbett D.S."/>
            <person name="Martin F."/>
        </authorList>
    </citation>
    <scope>NUCLEOTIDE SEQUENCE [LARGE SCALE GENOMIC DNA]</scope>
    <source>
        <strain evidence="3">h7</strain>
    </source>
</reference>